<dbReference type="GO" id="GO:0008270">
    <property type="term" value="F:zinc ion binding"/>
    <property type="evidence" value="ECO:0007669"/>
    <property type="project" value="InterPro"/>
</dbReference>
<evidence type="ECO:0000313" key="5">
    <source>
        <dbReference type="Proteomes" id="UP000225277"/>
    </source>
</evidence>
<dbReference type="PANTHER" id="PTHR47784:SF5">
    <property type="entry name" value="STEROL UPTAKE CONTROL PROTEIN 2"/>
    <property type="match status" value="1"/>
</dbReference>
<dbReference type="OrthoDB" id="5386330at2759"/>
<dbReference type="GeneID" id="35602683"/>
<dbReference type="AlphaFoldDB" id="A0A2D3VKS5"/>
<name>A0A2D3VKS5_9PEZI</name>
<dbReference type="InterPro" id="IPR001138">
    <property type="entry name" value="Zn2Cys6_DnaBD"/>
</dbReference>
<reference evidence="4 5" key="1">
    <citation type="submission" date="2016-03" db="EMBL/GenBank/DDBJ databases">
        <authorList>
            <person name="Ploux O."/>
        </authorList>
    </citation>
    <scope>NUCLEOTIDE SEQUENCE [LARGE SCALE GENOMIC DNA]</scope>
    <source>
        <strain evidence="4 5">URUG2</strain>
    </source>
</reference>
<feature type="domain" description="Zn(2)-C6 fungal-type" evidence="3">
    <location>
        <begin position="23"/>
        <end position="53"/>
    </location>
</feature>
<protein>
    <recommendedName>
        <fullName evidence="3">Zn(2)-C6 fungal-type domain-containing protein</fullName>
    </recommendedName>
</protein>
<proteinExistence type="predicted"/>
<dbReference type="SMART" id="SM00066">
    <property type="entry name" value="GAL4"/>
    <property type="match status" value="1"/>
</dbReference>
<dbReference type="GO" id="GO:0001228">
    <property type="term" value="F:DNA-binding transcription activator activity, RNA polymerase II-specific"/>
    <property type="evidence" value="ECO:0007669"/>
    <property type="project" value="TreeGrafter"/>
</dbReference>
<dbReference type="PANTHER" id="PTHR47784">
    <property type="entry name" value="STEROL UPTAKE CONTROL PROTEIN 2"/>
    <property type="match status" value="1"/>
</dbReference>
<evidence type="ECO:0000259" key="3">
    <source>
        <dbReference type="PROSITE" id="PS50048"/>
    </source>
</evidence>
<dbReference type="PROSITE" id="PS00463">
    <property type="entry name" value="ZN2_CY6_FUNGAL_1"/>
    <property type="match status" value="1"/>
</dbReference>
<dbReference type="Pfam" id="PF00172">
    <property type="entry name" value="Zn_clus"/>
    <property type="match status" value="1"/>
</dbReference>
<feature type="compositionally biased region" description="Pro residues" evidence="2">
    <location>
        <begin position="379"/>
        <end position="389"/>
    </location>
</feature>
<dbReference type="InterPro" id="IPR021858">
    <property type="entry name" value="Fun_TF"/>
</dbReference>
<dbReference type="EMBL" id="FJUY01000012">
    <property type="protein sequence ID" value="CZT21703.1"/>
    <property type="molecule type" value="Genomic_DNA"/>
</dbReference>
<keyword evidence="1" id="KW-0539">Nucleus</keyword>
<dbReference type="RefSeq" id="XP_023628592.1">
    <property type="nucleotide sequence ID" value="XM_023772824.1"/>
</dbReference>
<feature type="region of interest" description="Disordered" evidence="2">
    <location>
        <begin position="379"/>
        <end position="399"/>
    </location>
</feature>
<dbReference type="Gene3D" id="4.10.240.10">
    <property type="entry name" value="Zn(2)-C6 fungal-type DNA-binding domain"/>
    <property type="match status" value="1"/>
</dbReference>
<dbReference type="Proteomes" id="UP000225277">
    <property type="component" value="Unassembled WGS sequence"/>
</dbReference>
<dbReference type="Pfam" id="PF11951">
    <property type="entry name" value="Fungal_trans_2"/>
    <property type="match status" value="1"/>
</dbReference>
<sequence length="399" mass="43716">METPPSTSTKGPSRRPHTKTRLGCNTCKARKVRCDQIKPVCQNCTRGNRTCVYASVSQASSPSTSLSVTPAEAQDLELMHYYTISSHQILSRLPEHYWIWQVQVPRMAFSHKYLLHGLLALTAMHRCSGADESQIPNLVALARYHQQHALVLYIPLLQQIDPDNCHALFAFSIVLTLLSFGMLKSDDHNPQSLINGFTDVCDSQFGAAAVATQAAEWLRHGPLGPTVVPIVQPKSDLSDVDPSVRGVLEPLLQCAQSVCEEARAHQSADEVASRHAAYMTSIMALASIQQEESAAEIAMITAWPVMTTPSYVKLLKERDQLALVILGNYGAVLHICGGQWIIEGLGRRLTEAVYAEVDPGWHPLLAWARSSNYASHCPTPVPASAPTPTPHEMASENIT</sequence>
<dbReference type="InterPro" id="IPR053157">
    <property type="entry name" value="Sterol_Uptake_Regulator"/>
</dbReference>
<dbReference type="CDD" id="cd00067">
    <property type="entry name" value="GAL4"/>
    <property type="match status" value="1"/>
</dbReference>
<evidence type="ECO:0000256" key="2">
    <source>
        <dbReference type="SAM" id="MobiDB-lite"/>
    </source>
</evidence>
<evidence type="ECO:0000256" key="1">
    <source>
        <dbReference type="ARBA" id="ARBA00023242"/>
    </source>
</evidence>
<organism evidence="4 5">
    <name type="scientific">Ramularia collo-cygni</name>
    <dbReference type="NCBI Taxonomy" id="112498"/>
    <lineage>
        <taxon>Eukaryota</taxon>
        <taxon>Fungi</taxon>
        <taxon>Dikarya</taxon>
        <taxon>Ascomycota</taxon>
        <taxon>Pezizomycotina</taxon>
        <taxon>Dothideomycetes</taxon>
        <taxon>Dothideomycetidae</taxon>
        <taxon>Mycosphaerellales</taxon>
        <taxon>Mycosphaerellaceae</taxon>
        <taxon>Ramularia</taxon>
    </lineage>
</organism>
<gene>
    <name evidence="4" type="ORF">RCC_07568</name>
</gene>
<keyword evidence="5" id="KW-1185">Reference proteome</keyword>
<dbReference type="PROSITE" id="PS50048">
    <property type="entry name" value="ZN2_CY6_FUNGAL_2"/>
    <property type="match status" value="1"/>
</dbReference>
<dbReference type="SUPFAM" id="SSF57701">
    <property type="entry name" value="Zn2/Cys6 DNA-binding domain"/>
    <property type="match status" value="1"/>
</dbReference>
<accession>A0A2D3VKS5</accession>
<dbReference type="InterPro" id="IPR036864">
    <property type="entry name" value="Zn2-C6_fun-type_DNA-bd_sf"/>
</dbReference>
<dbReference type="STRING" id="112498.A0A2D3VKS5"/>
<evidence type="ECO:0000313" key="4">
    <source>
        <dbReference type="EMBL" id="CZT21703.1"/>
    </source>
</evidence>